<dbReference type="InterPro" id="IPR007138">
    <property type="entry name" value="ABM_dom"/>
</dbReference>
<proteinExistence type="predicted"/>
<feature type="domain" description="ABM" evidence="1">
    <location>
        <begin position="3"/>
        <end position="92"/>
    </location>
</feature>
<dbReference type="PANTHER" id="PTHR33336:SF15">
    <property type="entry name" value="ABM DOMAIN-CONTAINING PROTEIN"/>
    <property type="match status" value="1"/>
</dbReference>
<dbReference type="Pfam" id="PF03992">
    <property type="entry name" value="ABM"/>
    <property type="match status" value="1"/>
</dbReference>
<accession>A0AAW6Q9H9</accession>
<evidence type="ECO:0000313" key="3">
    <source>
        <dbReference type="EMBL" id="MDG2950027.1"/>
    </source>
</evidence>
<dbReference type="InterPro" id="IPR050744">
    <property type="entry name" value="AI-2_Isomerase_LsrG"/>
</dbReference>
<dbReference type="RefSeq" id="WP_317477126.1">
    <property type="nucleotide sequence ID" value="NZ_JARQTT010000005.1"/>
</dbReference>
<evidence type="ECO:0000313" key="5">
    <source>
        <dbReference type="Proteomes" id="UP001216057"/>
    </source>
</evidence>
<evidence type="ECO:0000313" key="4">
    <source>
        <dbReference type="Proteomes" id="UP001214976"/>
    </source>
</evidence>
<keyword evidence="3" id="KW-0503">Monooxygenase</keyword>
<dbReference type="EMBL" id="JARQTW010000009">
    <property type="protein sequence ID" value="MDG2950027.1"/>
    <property type="molecule type" value="Genomic_DNA"/>
</dbReference>
<keyword evidence="3" id="KW-0560">Oxidoreductase</keyword>
<comment type="caution">
    <text evidence="3">The sequence shown here is derived from an EMBL/GenBank/DDBJ whole genome shotgun (WGS) entry which is preliminary data.</text>
</comment>
<dbReference type="Proteomes" id="UP001214976">
    <property type="component" value="Unassembled WGS sequence"/>
</dbReference>
<organism evidence="3 4">
    <name type="scientific">Exercitatus varius</name>
    <dbReference type="NCBI Taxonomy" id="67857"/>
    <lineage>
        <taxon>Bacteria</taxon>
        <taxon>Pseudomonadati</taxon>
        <taxon>Pseudomonadota</taxon>
        <taxon>Gammaproteobacteria</taxon>
        <taxon>Pasteurellales</taxon>
        <taxon>Pasteurellaceae</taxon>
        <taxon>Exercitatus</taxon>
    </lineage>
</organism>
<keyword evidence="5" id="KW-1185">Reference proteome</keyword>
<gene>
    <name evidence="3" type="ORF">P7M15_05760</name>
    <name evidence="2" type="ORF">P7M32_07445</name>
</gene>
<name>A0AAW6Q9H9_9PAST</name>
<evidence type="ECO:0000259" key="1">
    <source>
        <dbReference type="PROSITE" id="PS51725"/>
    </source>
</evidence>
<dbReference type="EMBL" id="JARQTX010000007">
    <property type="protein sequence ID" value="MDG2946262.1"/>
    <property type="molecule type" value="Genomic_DNA"/>
</dbReference>
<dbReference type="SUPFAM" id="SSF54909">
    <property type="entry name" value="Dimeric alpha+beta barrel"/>
    <property type="match status" value="1"/>
</dbReference>
<reference evidence="3 5" key="1">
    <citation type="submission" date="2023-03" db="EMBL/GenBank/DDBJ databases">
        <title>Classification of Bisgaard taxon 6 and taxon 10 as Exercitatus varius gen. nov., spec. nov.</title>
        <authorList>
            <person name="Christensen H."/>
        </authorList>
    </citation>
    <scope>NUCLEOTIDE SEQUENCE</scope>
    <source>
        <strain evidence="2 5">23350_01</strain>
        <strain evidence="3">86116</strain>
    </source>
</reference>
<dbReference type="Proteomes" id="UP001216057">
    <property type="component" value="Unassembled WGS sequence"/>
</dbReference>
<evidence type="ECO:0000313" key="2">
    <source>
        <dbReference type="EMBL" id="MDG2946262.1"/>
    </source>
</evidence>
<dbReference type="AlphaFoldDB" id="A0AAW6Q9H9"/>
<protein>
    <submittedName>
        <fullName evidence="3">Quinol monooxygenase</fullName>
    </submittedName>
</protein>
<dbReference type="PROSITE" id="PS51725">
    <property type="entry name" value="ABM"/>
    <property type="match status" value="1"/>
</dbReference>
<dbReference type="GO" id="GO:0004497">
    <property type="term" value="F:monooxygenase activity"/>
    <property type="evidence" value="ECO:0007669"/>
    <property type="project" value="UniProtKB-KW"/>
</dbReference>
<dbReference type="InterPro" id="IPR011008">
    <property type="entry name" value="Dimeric_a/b-barrel"/>
</dbReference>
<dbReference type="Gene3D" id="3.30.70.100">
    <property type="match status" value="1"/>
</dbReference>
<dbReference type="PANTHER" id="PTHR33336">
    <property type="entry name" value="QUINOL MONOOXYGENASE YGIN-RELATED"/>
    <property type="match status" value="1"/>
</dbReference>
<sequence>MSITVLASFQVKTEKVADFLAACRELTEHTMKDKGVLFYELQRNNENANLFVFVERWESQADLDAHLATAHIQKAFPIFLECCQSEPVVQVFSPVF</sequence>